<keyword evidence="3" id="KW-1185">Reference proteome</keyword>
<dbReference type="Pfam" id="PF13472">
    <property type="entry name" value="Lipase_GDSL_2"/>
    <property type="match status" value="1"/>
</dbReference>
<keyword evidence="2" id="KW-0378">Hydrolase</keyword>
<evidence type="ECO:0000259" key="1">
    <source>
        <dbReference type="Pfam" id="PF13472"/>
    </source>
</evidence>
<protein>
    <submittedName>
        <fullName evidence="2">GDSL-like Lipase/Acylhydrolase family protein</fullName>
    </submittedName>
</protein>
<dbReference type="AlphaFoldDB" id="A0A1I3E7U7"/>
<reference evidence="2 3" key="1">
    <citation type="submission" date="2016-10" db="EMBL/GenBank/DDBJ databases">
        <authorList>
            <person name="de Groot N.N."/>
        </authorList>
    </citation>
    <scope>NUCLEOTIDE SEQUENCE [LARGE SCALE GENOMIC DNA]</scope>
    <source>
        <strain evidence="2 3">CGMCC 1.11156</strain>
    </source>
</reference>
<dbReference type="InterPro" id="IPR013830">
    <property type="entry name" value="SGNH_hydro"/>
</dbReference>
<name>A0A1I3E7U7_9ACTN</name>
<dbReference type="Proteomes" id="UP000198649">
    <property type="component" value="Unassembled WGS sequence"/>
</dbReference>
<dbReference type="STRING" id="1005945.SAMN05216561_103251"/>
<gene>
    <name evidence="2" type="ORF">SAMN05216561_103251</name>
</gene>
<dbReference type="RefSeq" id="WP_170259096.1">
    <property type="nucleotide sequence ID" value="NZ_BKAF01000007.1"/>
</dbReference>
<evidence type="ECO:0000313" key="3">
    <source>
        <dbReference type="Proteomes" id="UP000198649"/>
    </source>
</evidence>
<organism evidence="2 3">
    <name type="scientific">Nocardioides psychrotolerans</name>
    <dbReference type="NCBI Taxonomy" id="1005945"/>
    <lineage>
        <taxon>Bacteria</taxon>
        <taxon>Bacillati</taxon>
        <taxon>Actinomycetota</taxon>
        <taxon>Actinomycetes</taxon>
        <taxon>Propionibacteriales</taxon>
        <taxon>Nocardioidaceae</taxon>
        <taxon>Nocardioides</taxon>
    </lineage>
</organism>
<dbReference type="InterPro" id="IPR036514">
    <property type="entry name" value="SGNH_hydro_sf"/>
</dbReference>
<dbReference type="GO" id="GO:0016787">
    <property type="term" value="F:hydrolase activity"/>
    <property type="evidence" value="ECO:0007669"/>
    <property type="project" value="UniProtKB-KW"/>
</dbReference>
<sequence>MRVVLLGDSHLAHVRRKLDLIGSDVLNAAVGGASVRALSAQATGAQVSSGDVVVVSIGTNDAAPSKQLPLPDFSTILGEWVGSLDVGRWVFVTPPGVDEARLQGAADRTNKVIGAYRDAAVGIFEAVGAHVVHADQVLERLGPGGFADDGLHLTGRAYDLLLPAVAVAAA</sequence>
<dbReference type="EMBL" id="FOQG01000003">
    <property type="protein sequence ID" value="SFH95035.1"/>
    <property type="molecule type" value="Genomic_DNA"/>
</dbReference>
<dbReference type="SUPFAM" id="SSF52266">
    <property type="entry name" value="SGNH hydrolase"/>
    <property type="match status" value="1"/>
</dbReference>
<proteinExistence type="predicted"/>
<dbReference type="Gene3D" id="3.40.50.1110">
    <property type="entry name" value="SGNH hydrolase"/>
    <property type="match status" value="1"/>
</dbReference>
<accession>A0A1I3E7U7</accession>
<evidence type="ECO:0000313" key="2">
    <source>
        <dbReference type="EMBL" id="SFH95035.1"/>
    </source>
</evidence>
<feature type="domain" description="SGNH hydrolase-type esterase" evidence="1">
    <location>
        <begin position="17"/>
        <end position="159"/>
    </location>
</feature>